<proteinExistence type="predicted"/>
<evidence type="ECO:0000313" key="1">
    <source>
        <dbReference type="EMBL" id="EKT4090774.1"/>
    </source>
</evidence>
<dbReference type="EMBL" id="ABLOJW010000001">
    <property type="protein sequence ID" value="EKT4090774.1"/>
    <property type="molecule type" value="Genomic_DNA"/>
</dbReference>
<comment type="caution">
    <text evidence="1">The sequence shown here is derived from an EMBL/GenBank/DDBJ whole genome shotgun (WGS) entry which is preliminary data.</text>
</comment>
<gene>
    <name evidence="1" type="ORF">QEG23_000244</name>
</gene>
<protein>
    <submittedName>
        <fullName evidence="1">Uncharacterized protein</fullName>
    </submittedName>
</protein>
<name>A0AAI9FTG8_STEMA</name>
<evidence type="ECO:0000313" key="2">
    <source>
        <dbReference type="Proteomes" id="UP001218208"/>
    </source>
</evidence>
<dbReference type="AlphaFoldDB" id="A0AAI9FTG8"/>
<dbReference type="Proteomes" id="UP001218208">
    <property type="component" value="Unassembled WGS sequence"/>
</dbReference>
<sequence length="110" mass="12281">MPHDQNGENPTSTRHVSDCIKDAFAHLTERRARPLVTLAERLPDGRVAVLVFDRTQQHDEPMYDFYCSGPESALLWIAQMADKSWITTEHLGVFAALVAGEFSQPVASRG</sequence>
<reference evidence="1" key="1">
    <citation type="submission" date="2022-07" db="EMBL/GenBank/DDBJ databases">
        <authorList>
            <consortium name="DAFM: The Division of Animal and Food Microbiology"/>
        </authorList>
    </citation>
    <scope>NUCLEOTIDE SEQUENCE</scope>
    <source>
        <strain evidence="1">19MO01SH01-2</strain>
    </source>
</reference>
<accession>A0AAI9FTG8</accession>
<organism evidence="1 2">
    <name type="scientific">Stenotrophomonas maltophilia</name>
    <name type="common">Pseudomonas maltophilia</name>
    <name type="synonym">Xanthomonas maltophilia</name>
    <dbReference type="NCBI Taxonomy" id="40324"/>
    <lineage>
        <taxon>Bacteria</taxon>
        <taxon>Pseudomonadati</taxon>
        <taxon>Pseudomonadota</taxon>
        <taxon>Gammaproteobacteria</taxon>
        <taxon>Lysobacterales</taxon>
        <taxon>Lysobacteraceae</taxon>
        <taxon>Stenotrophomonas</taxon>
        <taxon>Stenotrophomonas maltophilia group</taxon>
    </lineage>
</organism>